<dbReference type="InterPro" id="IPR056924">
    <property type="entry name" value="SH3_Tf2-1"/>
</dbReference>
<proteinExistence type="predicted"/>
<accession>A0A0S3SH21</accession>
<dbReference type="PANTHER" id="PTHR46148">
    <property type="entry name" value="CHROMO DOMAIN-CONTAINING PROTEIN"/>
    <property type="match status" value="1"/>
</dbReference>
<dbReference type="Proteomes" id="UP000291084">
    <property type="component" value="Chromosome 7"/>
</dbReference>
<organism evidence="2 3">
    <name type="scientific">Vigna angularis var. angularis</name>
    <dbReference type="NCBI Taxonomy" id="157739"/>
    <lineage>
        <taxon>Eukaryota</taxon>
        <taxon>Viridiplantae</taxon>
        <taxon>Streptophyta</taxon>
        <taxon>Embryophyta</taxon>
        <taxon>Tracheophyta</taxon>
        <taxon>Spermatophyta</taxon>
        <taxon>Magnoliopsida</taxon>
        <taxon>eudicotyledons</taxon>
        <taxon>Gunneridae</taxon>
        <taxon>Pentapetalae</taxon>
        <taxon>rosids</taxon>
        <taxon>fabids</taxon>
        <taxon>Fabales</taxon>
        <taxon>Fabaceae</taxon>
        <taxon>Papilionoideae</taxon>
        <taxon>50 kb inversion clade</taxon>
        <taxon>NPAAA clade</taxon>
        <taxon>indigoferoid/millettioid clade</taxon>
        <taxon>Phaseoleae</taxon>
        <taxon>Vigna</taxon>
    </lineage>
</organism>
<protein>
    <recommendedName>
        <fullName evidence="1">Tf2-1-like SH3-like domain-containing protein</fullName>
    </recommendedName>
</protein>
<feature type="domain" description="Tf2-1-like SH3-like" evidence="1">
    <location>
        <begin position="17"/>
        <end position="81"/>
    </location>
</feature>
<dbReference type="EMBL" id="AP015040">
    <property type="protein sequence ID" value="BAT92057.1"/>
    <property type="molecule type" value="Genomic_DNA"/>
</dbReference>
<dbReference type="Pfam" id="PF24626">
    <property type="entry name" value="SH3_Tf2-1"/>
    <property type="match status" value="1"/>
</dbReference>
<dbReference type="AlphaFoldDB" id="A0A0S3SH21"/>
<sequence length="113" mass="13383">MVQQANKKRREADIKVGDWVYLRIRPHRQTSMPTRLHPKLAARYFGPFQVLQQVGKVAFRLQLPETARIHPIFHVSQLKKAVGEQIVEKELPRELQAEGPLFWPVRILERRQR</sequence>
<dbReference type="PANTHER" id="PTHR46148:SF52">
    <property type="entry name" value="OS04G0603800 PROTEIN"/>
    <property type="match status" value="1"/>
</dbReference>
<keyword evidence="3" id="KW-1185">Reference proteome</keyword>
<reference evidence="2 3" key="1">
    <citation type="journal article" date="2015" name="Sci. Rep.">
        <title>The power of single molecule real-time sequencing technology in the de novo assembly of a eukaryotic genome.</title>
        <authorList>
            <person name="Sakai H."/>
            <person name="Naito K."/>
            <person name="Ogiso-Tanaka E."/>
            <person name="Takahashi Y."/>
            <person name="Iseki K."/>
            <person name="Muto C."/>
            <person name="Satou K."/>
            <person name="Teruya K."/>
            <person name="Shiroma A."/>
            <person name="Shimoji M."/>
            <person name="Hirano T."/>
            <person name="Itoh T."/>
            <person name="Kaga A."/>
            <person name="Tomooka N."/>
        </authorList>
    </citation>
    <scope>NUCLEOTIDE SEQUENCE [LARGE SCALE GENOMIC DNA]</scope>
    <source>
        <strain evidence="3">cv. Shumari</strain>
    </source>
</reference>
<gene>
    <name evidence="2" type="primary">Vigan.07G071600</name>
    <name evidence="2" type="ORF">VIGAN_07071600</name>
</gene>
<evidence type="ECO:0000313" key="3">
    <source>
        <dbReference type="Proteomes" id="UP000291084"/>
    </source>
</evidence>
<evidence type="ECO:0000313" key="2">
    <source>
        <dbReference type="EMBL" id="BAT92057.1"/>
    </source>
</evidence>
<evidence type="ECO:0000259" key="1">
    <source>
        <dbReference type="Pfam" id="PF24626"/>
    </source>
</evidence>
<name>A0A0S3SH21_PHAAN</name>